<feature type="transmembrane region" description="Helical" evidence="1">
    <location>
        <begin position="20"/>
        <end position="39"/>
    </location>
</feature>
<keyword evidence="1" id="KW-0472">Membrane</keyword>
<evidence type="ECO:0000313" key="2">
    <source>
        <dbReference type="EMBL" id="KAH0577150.1"/>
    </source>
</evidence>
<dbReference type="EMBL" id="AUWU02000001">
    <property type="protein sequence ID" value="KAH0577150.1"/>
    <property type="molecule type" value="Genomic_DNA"/>
</dbReference>
<evidence type="ECO:0000313" key="3">
    <source>
        <dbReference type="Proteomes" id="UP000018208"/>
    </source>
</evidence>
<keyword evidence="1" id="KW-1133">Transmembrane helix</keyword>
<comment type="caution">
    <text evidence="2">The sequence shown here is derived from an EMBL/GenBank/DDBJ whole genome shotgun (WGS) entry which is preliminary data.</text>
</comment>
<evidence type="ECO:0000256" key="1">
    <source>
        <dbReference type="SAM" id="Phobius"/>
    </source>
</evidence>
<name>A0A9P8LZG8_9EUKA</name>
<keyword evidence="3" id="KW-1185">Reference proteome</keyword>
<dbReference type="KEGG" id="ssao:94294524"/>
<sequence>MLPSSPPQQPNVIRKKFYGIFGFFEYIIYNIIIIKSVLWNYHFAADGLKFCDRIMECKLFSDQRILILAHINAPGAVHFSAQKLVKLALVELENDVKVLLQFLVSFDEVFDVFEAEFEAFLELKIVQIEGRNRSGNVPLEVLQQPPFVSFRVRPVFDIFRKRSEKSILNQNFYWLQSQKIWVLHRCARGGIVSKNRVVLGVRLEAELWVERELKCCVQDEISGGWSIKQGDW</sequence>
<accession>A0A9P8LZG8</accession>
<gene>
    <name evidence="2" type="ORF">SS50377_20501</name>
</gene>
<dbReference type="Proteomes" id="UP000018208">
    <property type="component" value="Unassembled WGS sequence"/>
</dbReference>
<dbReference type="GeneID" id="94294524"/>
<keyword evidence="1" id="KW-0812">Transmembrane</keyword>
<proteinExistence type="predicted"/>
<dbReference type="AlphaFoldDB" id="A0A9P8LZG8"/>
<dbReference type="RefSeq" id="XP_067767923.1">
    <property type="nucleotide sequence ID" value="XM_067904441.1"/>
</dbReference>
<protein>
    <submittedName>
        <fullName evidence="2">Uncharacterized protein</fullName>
    </submittedName>
</protein>
<organism evidence="2 3">
    <name type="scientific">Spironucleus salmonicida</name>
    <dbReference type="NCBI Taxonomy" id="348837"/>
    <lineage>
        <taxon>Eukaryota</taxon>
        <taxon>Metamonada</taxon>
        <taxon>Diplomonadida</taxon>
        <taxon>Hexamitidae</taxon>
        <taxon>Hexamitinae</taxon>
        <taxon>Spironucleus</taxon>
    </lineage>
</organism>
<reference evidence="2 3" key="1">
    <citation type="journal article" date="2014" name="PLoS Genet.">
        <title>The Genome of Spironucleus salmonicida Highlights a Fish Pathogen Adapted to Fluctuating Environments.</title>
        <authorList>
            <person name="Xu F."/>
            <person name="Jerlstrom-Hultqvist J."/>
            <person name="Einarsson E."/>
            <person name="Astvaldsson A."/>
            <person name="Svard S.G."/>
            <person name="Andersson J.O."/>
        </authorList>
    </citation>
    <scope>NUCLEOTIDE SEQUENCE [LARGE SCALE GENOMIC DNA]</scope>
    <source>
        <strain evidence="2 3">ATCC 50377</strain>
    </source>
</reference>